<evidence type="ECO:0000256" key="1">
    <source>
        <dbReference type="SAM" id="MobiDB-lite"/>
    </source>
</evidence>
<name>A0AAE3KET4_9PSEU</name>
<protein>
    <recommendedName>
        <fullName evidence="4">1,4-alpha-glucan branching enzyme</fullName>
    </recommendedName>
</protein>
<evidence type="ECO:0008006" key="4">
    <source>
        <dbReference type="Google" id="ProtNLM"/>
    </source>
</evidence>
<accession>A0AAE3KET4</accession>
<keyword evidence="3" id="KW-1185">Reference proteome</keyword>
<feature type="region of interest" description="Disordered" evidence="1">
    <location>
        <begin position="1"/>
        <end position="25"/>
    </location>
</feature>
<gene>
    <name evidence="2" type="ORF">LX83_000569</name>
</gene>
<dbReference type="RefSeq" id="WP_253766625.1">
    <property type="nucleotide sequence ID" value="NZ_JAMTCK010000001.1"/>
</dbReference>
<evidence type="ECO:0000313" key="2">
    <source>
        <dbReference type="EMBL" id="MCP2163729.1"/>
    </source>
</evidence>
<comment type="caution">
    <text evidence="2">The sequence shown here is derived from an EMBL/GenBank/DDBJ whole genome shotgun (WGS) entry which is preliminary data.</text>
</comment>
<dbReference type="Proteomes" id="UP001206128">
    <property type="component" value="Unassembled WGS sequence"/>
</dbReference>
<proteinExistence type="predicted"/>
<sequence length="115" mass="13259">MANPQHTDGGKNTKPVAGKSRRPSITLSTVDHLTIRQWAERRDAAPATLSGGDHGPHVRVLRFDFPGNVSEQLDPISWKRWLDAFDRHNLEFVYQEPAEEEPNNFFTLRRRVENR</sequence>
<organism evidence="2 3">
    <name type="scientific">Goodfellowiella coeruleoviolacea</name>
    <dbReference type="NCBI Taxonomy" id="334858"/>
    <lineage>
        <taxon>Bacteria</taxon>
        <taxon>Bacillati</taxon>
        <taxon>Actinomycetota</taxon>
        <taxon>Actinomycetes</taxon>
        <taxon>Pseudonocardiales</taxon>
        <taxon>Pseudonocardiaceae</taxon>
        <taxon>Goodfellowiella</taxon>
    </lineage>
</organism>
<evidence type="ECO:0000313" key="3">
    <source>
        <dbReference type="Proteomes" id="UP001206128"/>
    </source>
</evidence>
<reference evidence="2" key="1">
    <citation type="submission" date="2022-06" db="EMBL/GenBank/DDBJ databases">
        <title>Genomic Encyclopedia of Archaeal and Bacterial Type Strains, Phase II (KMG-II): from individual species to whole genera.</title>
        <authorList>
            <person name="Goeker M."/>
        </authorList>
    </citation>
    <scope>NUCLEOTIDE SEQUENCE</scope>
    <source>
        <strain evidence="2">DSM 43935</strain>
    </source>
</reference>
<dbReference type="AlphaFoldDB" id="A0AAE3KET4"/>
<dbReference type="EMBL" id="JAMTCK010000001">
    <property type="protein sequence ID" value="MCP2163729.1"/>
    <property type="molecule type" value="Genomic_DNA"/>
</dbReference>